<reference evidence="1 2" key="1">
    <citation type="submission" date="2013-06" db="EMBL/GenBank/DDBJ databases">
        <authorList>
            <person name="Weinstock G."/>
            <person name="Sodergren E."/>
            <person name="Lobos E.A."/>
            <person name="Fulton L."/>
            <person name="Fulton R."/>
            <person name="Courtney L."/>
            <person name="Fronick C."/>
            <person name="O'Laughlin M."/>
            <person name="Godfrey J."/>
            <person name="Wilson R.M."/>
            <person name="Miner T."/>
            <person name="Farmer C."/>
            <person name="Delehaunty K."/>
            <person name="Cordes M."/>
            <person name="Minx P."/>
            <person name="Tomlinson C."/>
            <person name="Chen J."/>
            <person name="Wollam A."/>
            <person name="Pepin K.H."/>
            <person name="Bhonagiri V."/>
            <person name="Zhang X."/>
            <person name="Warren W."/>
            <person name="Mitreva M."/>
            <person name="Mardis E.R."/>
            <person name="Wilson R.K."/>
        </authorList>
    </citation>
    <scope>NUCLEOTIDE SEQUENCE [LARGE SCALE GENOMIC DNA]</scope>
    <source>
        <strain evidence="1 2">ATCC 27803</strain>
    </source>
</reference>
<proteinExistence type="predicted"/>
<dbReference type="HOGENOM" id="CLU_3099001_0_0_9"/>
<protein>
    <recommendedName>
        <fullName evidence="3">Toxin-antitoxin system, antitoxin component, Xre domain protein</fullName>
    </recommendedName>
</protein>
<dbReference type="EMBL" id="AWVI01000041">
    <property type="protein sequence ID" value="ERK45525.1"/>
    <property type="molecule type" value="Genomic_DNA"/>
</dbReference>
<evidence type="ECO:0008006" key="3">
    <source>
        <dbReference type="Google" id="ProtNLM"/>
    </source>
</evidence>
<name>U2P4Y0_9FIRM</name>
<gene>
    <name evidence="1" type="ORF">HMPREF0367_01020</name>
</gene>
<sequence length="51" mass="5944">MHSVSKILKIIALELALLETMAYKTGISRKLLSEWWCDRPFLLQKTVLEIL</sequence>
<organism evidence="1 2">
    <name type="scientific">Faecalitalea cylindroides ATCC 27803</name>
    <dbReference type="NCBI Taxonomy" id="649755"/>
    <lineage>
        <taxon>Bacteria</taxon>
        <taxon>Bacillati</taxon>
        <taxon>Bacillota</taxon>
        <taxon>Erysipelotrichia</taxon>
        <taxon>Erysipelotrichales</taxon>
        <taxon>Erysipelotrichaceae</taxon>
        <taxon>Faecalitalea</taxon>
    </lineage>
</organism>
<evidence type="ECO:0000313" key="2">
    <source>
        <dbReference type="Proteomes" id="UP000016658"/>
    </source>
</evidence>
<dbReference type="Proteomes" id="UP000016658">
    <property type="component" value="Unassembled WGS sequence"/>
</dbReference>
<comment type="caution">
    <text evidence="1">The sequence shown here is derived from an EMBL/GenBank/DDBJ whole genome shotgun (WGS) entry which is preliminary data.</text>
</comment>
<accession>U2P4Y0</accession>
<dbReference type="AlphaFoldDB" id="U2P4Y0"/>
<evidence type="ECO:0000313" key="1">
    <source>
        <dbReference type="EMBL" id="ERK45525.1"/>
    </source>
</evidence>